<dbReference type="STRING" id="1263831.F543_23160"/>
<dbReference type="RefSeq" id="WP_125134289.1">
    <property type="nucleotide sequence ID" value="NZ_CP146202.1"/>
</dbReference>
<evidence type="ECO:0000256" key="1">
    <source>
        <dbReference type="ARBA" id="ARBA00023002"/>
    </source>
</evidence>
<proteinExistence type="predicted"/>
<dbReference type="Pfam" id="PF02525">
    <property type="entry name" value="Flavodoxin_2"/>
    <property type="match status" value="1"/>
</dbReference>
<sequence length="185" mass="20615">MANILVISAHQNLNHSISNRLILDELEQGLGSQVSIRRLSELYPDFNIDVSAEQQALLEADVVVLQYPIFWYNTPAILKKWLDDVWTYGFAYGEGGDKLKGKKLLVSTTTGGVKEVYSDEVMGKMDDLLKPMKSSAIYASFEWLEPEVSYAQLYIPNVHTEADLANVQANAKAHAARVIAKLANL</sequence>
<name>A0A3R8MGJ1_BIBTR</name>
<keyword evidence="1" id="KW-0560">Oxidoreductase</keyword>
<dbReference type="AlphaFoldDB" id="A0A3R8MGJ1"/>
<feature type="domain" description="Flavodoxin-like fold" evidence="2">
    <location>
        <begin position="3"/>
        <end position="170"/>
    </location>
</feature>
<dbReference type="GO" id="GO:0009055">
    <property type="term" value="F:electron transfer activity"/>
    <property type="evidence" value="ECO:0007669"/>
    <property type="project" value="TreeGrafter"/>
</dbReference>
<protein>
    <submittedName>
        <fullName evidence="3">Flavodoxin family protein</fullName>
    </submittedName>
</protein>
<reference evidence="3 4" key="1">
    <citation type="submission" date="2018-11" db="EMBL/GenBank/DDBJ databases">
        <title>Whole genome sequence of Bibersteinia trehalosi strain OADDL-BT1 an multidrug resistant pathogen isolate.</title>
        <authorList>
            <person name="Couger M."/>
            <person name="Ramachandran A."/>
        </authorList>
    </citation>
    <scope>NUCLEOTIDE SEQUENCE [LARGE SCALE GENOMIC DNA]</scope>
    <source>
        <strain evidence="3 4">OADDL-BT1</strain>
    </source>
</reference>
<evidence type="ECO:0000313" key="4">
    <source>
        <dbReference type="Proteomes" id="UP000276010"/>
    </source>
</evidence>
<dbReference type="InterPro" id="IPR046980">
    <property type="entry name" value="KefG/KefF"/>
</dbReference>
<dbReference type="GO" id="GO:0003955">
    <property type="term" value="F:NAD(P)H dehydrogenase (quinone) activity"/>
    <property type="evidence" value="ECO:0007669"/>
    <property type="project" value="TreeGrafter"/>
</dbReference>
<dbReference type="Gene3D" id="3.40.50.360">
    <property type="match status" value="1"/>
</dbReference>
<dbReference type="SUPFAM" id="SSF52218">
    <property type="entry name" value="Flavoproteins"/>
    <property type="match status" value="1"/>
</dbReference>
<comment type="caution">
    <text evidence="3">The sequence shown here is derived from an EMBL/GenBank/DDBJ whole genome shotgun (WGS) entry which is preliminary data.</text>
</comment>
<dbReference type="PANTHER" id="PTHR47307">
    <property type="entry name" value="GLUTATHIONE-REGULATED POTASSIUM-EFFLUX SYSTEM ANCILLARY PROTEIN KEFG"/>
    <property type="match status" value="1"/>
</dbReference>
<organism evidence="3 4">
    <name type="scientific">Bibersteinia trehalosi</name>
    <name type="common">Pasteurella trehalosi</name>
    <dbReference type="NCBI Taxonomy" id="47735"/>
    <lineage>
        <taxon>Bacteria</taxon>
        <taxon>Pseudomonadati</taxon>
        <taxon>Pseudomonadota</taxon>
        <taxon>Gammaproteobacteria</taxon>
        <taxon>Pasteurellales</taxon>
        <taxon>Pasteurellaceae</taxon>
        <taxon>Bibersteinia</taxon>
    </lineage>
</organism>
<evidence type="ECO:0000313" key="3">
    <source>
        <dbReference type="EMBL" id="RRN05851.1"/>
    </source>
</evidence>
<dbReference type="EMBL" id="RRUC01000004">
    <property type="protein sequence ID" value="RRN05851.1"/>
    <property type="molecule type" value="Genomic_DNA"/>
</dbReference>
<dbReference type="PANTHER" id="PTHR47307:SF1">
    <property type="entry name" value="GLUTATHIONE-REGULATED POTASSIUM-EFFLUX SYSTEM ANCILLARY PROTEIN KEFG"/>
    <property type="match status" value="1"/>
</dbReference>
<gene>
    <name evidence="3" type="ORF">EIM44_00525</name>
</gene>
<dbReference type="InterPro" id="IPR029039">
    <property type="entry name" value="Flavoprotein-like_sf"/>
</dbReference>
<dbReference type="InterPro" id="IPR003680">
    <property type="entry name" value="Flavodoxin_fold"/>
</dbReference>
<evidence type="ECO:0000259" key="2">
    <source>
        <dbReference type="Pfam" id="PF02525"/>
    </source>
</evidence>
<dbReference type="Proteomes" id="UP000276010">
    <property type="component" value="Unassembled WGS sequence"/>
</dbReference>
<dbReference type="GO" id="GO:0010181">
    <property type="term" value="F:FMN binding"/>
    <property type="evidence" value="ECO:0007669"/>
    <property type="project" value="TreeGrafter"/>
</dbReference>
<accession>A0A3R8MGJ1</accession>